<accession>A0A402CYF3</accession>
<dbReference type="GO" id="GO:0016787">
    <property type="term" value="F:hydrolase activity"/>
    <property type="evidence" value="ECO:0007669"/>
    <property type="project" value="UniProtKB-KW"/>
</dbReference>
<feature type="binding site" evidence="12">
    <location>
        <position position="594"/>
    </location>
    <ligand>
        <name>Zn(2+)</name>
        <dbReference type="ChEBI" id="CHEBI:29105"/>
        <label>1</label>
    </ligand>
</feature>
<dbReference type="HAMAP" id="MF_00983">
    <property type="entry name" value="PriA"/>
    <property type="match status" value="1"/>
</dbReference>
<dbReference type="Pfam" id="PF18319">
    <property type="entry name" value="Zn_ribbon_PriA"/>
    <property type="match status" value="1"/>
</dbReference>
<keyword evidence="5 12" id="KW-0378">Hydrolase</keyword>
<evidence type="ECO:0000256" key="14">
    <source>
        <dbReference type="SAM" id="MobiDB-lite"/>
    </source>
</evidence>
<feature type="binding site" evidence="12">
    <location>
        <position position="578"/>
    </location>
    <ligand>
        <name>Zn(2+)</name>
        <dbReference type="ChEBI" id="CHEBI:29105"/>
        <label>2</label>
    </ligand>
</feature>
<reference evidence="15 16" key="1">
    <citation type="journal article" date="2019" name="Int. J. Syst. Evol. Microbiol.">
        <title>Capsulimonas corticalis gen. nov., sp. nov., an aerobic capsulated bacterium, of a novel bacterial order, Capsulimonadales ord. nov., of the class Armatimonadia of the phylum Armatimonadetes.</title>
        <authorList>
            <person name="Li J."/>
            <person name="Kudo C."/>
            <person name="Tonouchi A."/>
        </authorList>
    </citation>
    <scope>NUCLEOTIDE SEQUENCE [LARGE SCALE GENOMIC DNA]</scope>
    <source>
        <strain evidence="15 16">AX-7</strain>
    </source>
</reference>
<dbReference type="KEGG" id="ccot:CCAX7_34360"/>
<dbReference type="GO" id="GO:0008270">
    <property type="term" value="F:zinc ion binding"/>
    <property type="evidence" value="ECO:0007669"/>
    <property type="project" value="UniProtKB-UniRule"/>
</dbReference>
<keyword evidence="16" id="KW-1185">Reference proteome</keyword>
<dbReference type="Gene3D" id="3.40.1440.60">
    <property type="entry name" value="PriA, 3(prime) DNA-binding domain"/>
    <property type="match status" value="1"/>
</dbReference>
<dbReference type="GO" id="GO:0003677">
    <property type="term" value="F:DNA binding"/>
    <property type="evidence" value="ECO:0007669"/>
    <property type="project" value="UniProtKB-UniRule"/>
</dbReference>
<dbReference type="SMART" id="SM00490">
    <property type="entry name" value="HELICc"/>
    <property type="match status" value="1"/>
</dbReference>
<evidence type="ECO:0000256" key="9">
    <source>
        <dbReference type="ARBA" id="ARBA00023125"/>
    </source>
</evidence>
<evidence type="ECO:0000256" key="7">
    <source>
        <dbReference type="ARBA" id="ARBA00022833"/>
    </source>
</evidence>
<keyword evidence="8 12" id="KW-0067">ATP-binding</keyword>
<feature type="binding site" evidence="12">
    <location>
        <position position="551"/>
    </location>
    <ligand>
        <name>Zn(2+)</name>
        <dbReference type="ChEBI" id="CHEBI:29105"/>
        <label>1</label>
    </ligand>
</feature>
<dbReference type="Pfam" id="PF18074">
    <property type="entry name" value="PriA_C"/>
    <property type="match status" value="1"/>
</dbReference>
<evidence type="ECO:0000256" key="10">
    <source>
        <dbReference type="ARBA" id="ARBA00023235"/>
    </source>
</evidence>
<evidence type="ECO:0000256" key="12">
    <source>
        <dbReference type="HAMAP-Rule" id="MF_00983"/>
    </source>
</evidence>
<dbReference type="InterPro" id="IPR040498">
    <property type="entry name" value="PriA_CRR"/>
</dbReference>
<keyword evidence="2 12" id="KW-0235">DNA replication</keyword>
<dbReference type="PANTHER" id="PTHR30580">
    <property type="entry name" value="PRIMOSOMAL PROTEIN N"/>
    <property type="match status" value="1"/>
</dbReference>
<dbReference type="Proteomes" id="UP000287394">
    <property type="component" value="Chromosome"/>
</dbReference>
<dbReference type="InterPro" id="IPR041236">
    <property type="entry name" value="PriA_C"/>
</dbReference>
<dbReference type="GO" id="GO:0005524">
    <property type="term" value="F:ATP binding"/>
    <property type="evidence" value="ECO:0007669"/>
    <property type="project" value="UniProtKB-UniRule"/>
</dbReference>
<protein>
    <recommendedName>
        <fullName evidence="12">Replication restart protein PriA</fullName>
    </recommendedName>
    <alternativeName>
        <fullName evidence="12">ATP-dependent DNA helicase PriA</fullName>
        <ecNumber evidence="12">5.6.2.4</ecNumber>
    </alternativeName>
    <alternativeName>
        <fullName evidence="12">DNA 3'-5' helicase PriA</fullName>
    </alternativeName>
</protein>
<evidence type="ECO:0000256" key="4">
    <source>
        <dbReference type="ARBA" id="ARBA00022741"/>
    </source>
</evidence>
<dbReference type="Gene3D" id="3.40.50.300">
    <property type="entry name" value="P-loop containing nucleotide triphosphate hydrolases"/>
    <property type="match status" value="2"/>
</dbReference>
<keyword evidence="10 12" id="KW-0413">Isomerase</keyword>
<dbReference type="FunFam" id="3.40.50.300:FF:000489">
    <property type="entry name" value="Primosome assembly protein PriA"/>
    <property type="match status" value="1"/>
</dbReference>
<dbReference type="Pfam" id="PF17764">
    <property type="entry name" value="PriA_3primeBD"/>
    <property type="match status" value="1"/>
</dbReference>
<dbReference type="GO" id="GO:0043138">
    <property type="term" value="F:3'-5' DNA helicase activity"/>
    <property type="evidence" value="ECO:0007669"/>
    <property type="project" value="UniProtKB-EC"/>
</dbReference>
<dbReference type="InterPro" id="IPR014001">
    <property type="entry name" value="Helicase_ATP-bd"/>
</dbReference>
<feature type="coiled-coil region" evidence="13">
    <location>
        <begin position="192"/>
        <end position="219"/>
    </location>
</feature>
<feature type="region of interest" description="Disordered" evidence="14">
    <location>
        <begin position="490"/>
        <end position="511"/>
    </location>
</feature>
<comment type="similarity">
    <text evidence="12">Belongs to the helicase family. PriA subfamily.</text>
</comment>
<keyword evidence="7 12" id="KW-0862">Zinc</keyword>
<dbReference type="InterPro" id="IPR011545">
    <property type="entry name" value="DEAD/DEAH_box_helicase_dom"/>
</dbReference>
<feature type="binding site" evidence="12">
    <location>
        <position position="591"/>
    </location>
    <ligand>
        <name>Zn(2+)</name>
        <dbReference type="ChEBI" id="CHEBI:29105"/>
        <label>1</label>
    </ligand>
</feature>
<organism evidence="15 16">
    <name type="scientific">Capsulimonas corticalis</name>
    <dbReference type="NCBI Taxonomy" id="2219043"/>
    <lineage>
        <taxon>Bacteria</taxon>
        <taxon>Bacillati</taxon>
        <taxon>Armatimonadota</taxon>
        <taxon>Armatimonadia</taxon>
        <taxon>Capsulimonadales</taxon>
        <taxon>Capsulimonadaceae</taxon>
        <taxon>Capsulimonas</taxon>
    </lineage>
</organism>
<evidence type="ECO:0000256" key="8">
    <source>
        <dbReference type="ARBA" id="ARBA00022840"/>
    </source>
</evidence>
<keyword evidence="3 12" id="KW-0479">Metal-binding</keyword>
<dbReference type="InterPro" id="IPR001650">
    <property type="entry name" value="Helicase_C-like"/>
</dbReference>
<dbReference type="InterPro" id="IPR027417">
    <property type="entry name" value="P-loop_NTPase"/>
</dbReference>
<dbReference type="GO" id="GO:0006269">
    <property type="term" value="P:DNA replication, synthesis of primer"/>
    <property type="evidence" value="ECO:0007669"/>
    <property type="project" value="UniProtKB-KW"/>
</dbReference>
<dbReference type="PROSITE" id="PS51192">
    <property type="entry name" value="HELICASE_ATP_BIND_1"/>
    <property type="match status" value="1"/>
</dbReference>
<dbReference type="SMART" id="SM00487">
    <property type="entry name" value="DEXDc"/>
    <property type="match status" value="1"/>
</dbReference>
<evidence type="ECO:0000256" key="5">
    <source>
        <dbReference type="ARBA" id="ARBA00022801"/>
    </source>
</evidence>
<dbReference type="CDD" id="cd17929">
    <property type="entry name" value="DEXHc_priA"/>
    <property type="match status" value="1"/>
</dbReference>
<proteinExistence type="inferred from homology"/>
<comment type="catalytic activity">
    <reaction evidence="12">
        <text>Couples ATP hydrolysis with the unwinding of duplex DNA by translocating in the 3'-5' direction.</text>
        <dbReference type="EC" id="5.6.2.4"/>
    </reaction>
</comment>
<feature type="binding site" evidence="12">
    <location>
        <position position="581"/>
    </location>
    <ligand>
        <name>Zn(2+)</name>
        <dbReference type="ChEBI" id="CHEBI:29105"/>
        <label>2</label>
    </ligand>
</feature>
<feature type="binding site" evidence="12">
    <location>
        <position position="560"/>
    </location>
    <ligand>
        <name>Zn(2+)</name>
        <dbReference type="ChEBI" id="CHEBI:29105"/>
        <label>2</label>
    </ligand>
</feature>
<evidence type="ECO:0000313" key="15">
    <source>
        <dbReference type="EMBL" id="BDI31385.1"/>
    </source>
</evidence>
<evidence type="ECO:0000256" key="1">
    <source>
        <dbReference type="ARBA" id="ARBA00022515"/>
    </source>
</evidence>
<evidence type="ECO:0000256" key="2">
    <source>
        <dbReference type="ARBA" id="ARBA00022705"/>
    </source>
</evidence>
<feature type="compositionally biased region" description="Low complexity" evidence="14">
    <location>
        <begin position="498"/>
        <end position="511"/>
    </location>
</feature>
<dbReference type="Pfam" id="PF00270">
    <property type="entry name" value="DEAD"/>
    <property type="match status" value="1"/>
</dbReference>
<evidence type="ECO:0000313" key="16">
    <source>
        <dbReference type="Proteomes" id="UP000287394"/>
    </source>
</evidence>
<dbReference type="EMBL" id="AP025739">
    <property type="protein sequence ID" value="BDI31385.1"/>
    <property type="molecule type" value="Genomic_DNA"/>
</dbReference>
<keyword evidence="6 12" id="KW-0347">Helicase</keyword>
<dbReference type="RefSeq" id="WP_165864318.1">
    <property type="nucleotide sequence ID" value="NZ_AP025739.1"/>
</dbReference>
<dbReference type="GO" id="GO:0006302">
    <property type="term" value="P:double-strand break repair"/>
    <property type="evidence" value="ECO:0007669"/>
    <property type="project" value="InterPro"/>
</dbReference>
<dbReference type="CDD" id="cd18804">
    <property type="entry name" value="SF2_C_priA"/>
    <property type="match status" value="1"/>
</dbReference>
<feature type="binding site" evidence="12">
    <location>
        <position position="554"/>
    </location>
    <ligand>
        <name>Zn(2+)</name>
        <dbReference type="ChEBI" id="CHEBI:29105"/>
        <label>1</label>
    </ligand>
</feature>
<evidence type="ECO:0000256" key="11">
    <source>
        <dbReference type="ARBA" id="ARBA00048988"/>
    </source>
</evidence>
<keyword evidence="9 12" id="KW-0238">DNA-binding</keyword>
<dbReference type="GO" id="GO:0006310">
    <property type="term" value="P:DNA recombination"/>
    <property type="evidence" value="ECO:0007669"/>
    <property type="project" value="InterPro"/>
</dbReference>
<comment type="subunit">
    <text evidence="12">Component of the replication restart primosome.</text>
</comment>
<evidence type="ECO:0000256" key="13">
    <source>
        <dbReference type="SAM" id="Coils"/>
    </source>
</evidence>
<evidence type="ECO:0000256" key="6">
    <source>
        <dbReference type="ARBA" id="ARBA00022806"/>
    </source>
</evidence>
<keyword evidence="13" id="KW-0175">Coiled coil</keyword>
<dbReference type="SUPFAM" id="SSF52540">
    <property type="entry name" value="P-loop containing nucleoside triphosphate hydrolases"/>
    <property type="match status" value="1"/>
</dbReference>
<dbReference type="PANTHER" id="PTHR30580:SF0">
    <property type="entry name" value="PRIMOSOMAL PROTEIN N"/>
    <property type="match status" value="1"/>
</dbReference>
<feature type="binding site" evidence="12">
    <location>
        <position position="563"/>
    </location>
    <ligand>
        <name>Zn(2+)</name>
        <dbReference type="ChEBI" id="CHEBI:29105"/>
        <label>2</label>
    </ligand>
</feature>
<dbReference type="NCBIfam" id="TIGR00595">
    <property type="entry name" value="priA"/>
    <property type="match status" value="1"/>
</dbReference>
<keyword evidence="4 12" id="KW-0547">Nucleotide-binding</keyword>
<comment type="catalytic activity">
    <reaction evidence="11 12">
        <text>ATP + H2O = ADP + phosphate + H(+)</text>
        <dbReference type="Rhea" id="RHEA:13065"/>
        <dbReference type="ChEBI" id="CHEBI:15377"/>
        <dbReference type="ChEBI" id="CHEBI:15378"/>
        <dbReference type="ChEBI" id="CHEBI:30616"/>
        <dbReference type="ChEBI" id="CHEBI:43474"/>
        <dbReference type="ChEBI" id="CHEBI:456216"/>
        <dbReference type="EC" id="5.6.2.4"/>
    </reaction>
</comment>
<dbReference type="GO" id="GO:0006270">
    <property type="term" value="P:DNA replication initiation"/>
    <property type="evidence" value="ECO:0007669"/>
    <property type="project" value="TreeGrafter"/>
</dbReference>
<dbReference type="InterPro" id="IPR041222">
    <property type="entry name" value="PriA_3primeBD"/>
</dbReference>
<dbReference type="Pfam" id="PF00271">
    <property type="entry name" value="Helicase_C"/>
    <property type="match status" value="1"/>
</dbReference>
<dbReference type="PROSITE" id="PS51194">
    <property type="entry name" value="HELICASE_CTER"/>
    <property type="match status" value="1"/>
</dbReference>
<evidence type="ECO:0000256" key="3">
    <source>
        <dbReference type="ARBA" id="ARBA00022723"/>
    </source>
</evidence>
<name>A0A402CYF3_9BACT</name>
<gene>
    <name evidence="12 15" type="primary">priA</name>
    <name evidence="15" type="ORF">CCAX7_34360</name>
</gene>
<dbReference type="AlphaFoldDB" id="A0A402CYF3"/>
<dbReference type="InterPro" id="IPR005259">
    <property type="entry name" value="PriA"/>
</dbReference>
<comment type="function">
    <text evidence="12">Initiates the restart of stalled replication forks, which reloads the replicative helicase on sites other than the origin of replication. Recognizes and binds to abandoned replication forks and remodels them to uncover a helicase loading site. Promotes assembly of the primosome at these replication forks.</text>
</comment>
<sequence length="846" mass="91927">MYAAVVVQLEAPGLNQPFTYRIPDAMTLQIGDAVVVPFSAQLATGYVVGLSPEPPDDIPASKIRPVTARIENGSAFDRELFELAEWVSRETLCELQEAVRLIAPEVLGSAIKTTLTLSEDWEDLLALTRSQPQHAVADALASLGGSATPAQLSRLLPTLKVGPVVAELRKKGALSETRSVSLPKARAKKVRILRLAVDLEVAEQEAARMEKTRSKRQSEMLRALIESAAPTQPLGAPPNAGIAIGPGAHASARALAEKGLAAYAEATVHRNPFRFFGMVADSAPPLTDAQAQATKEIGARIALQDGSVTLLHGVTGSGKTEVYLDLVARTLAQDQNALILLPEIGLTTQLLDLFKARFGEDDVAVLHSALSLGERYDEWQRIKSGAARVVLGARSAVFAPVARLGLIVLDEEHDGSYKQDSSPRYHARDAALRRADRSGAVVVLGSATPSLESFYRAKMGRYHLVTLSERISNRPLPPVHIVDLREEFRKKPEKRKPAAAPGAGAAEEEAPSPARSIFSVALMDAITDRLERQEQTILFLNRRGFATFLLCRDCGHTPVCPHCDVSLTYHHGARLLQCHHCDFRASAPAGCPMCGGLRIRPFGLGTEKVEDAVHQAFPEARTLRMDRDTMARKGAHAETLRAFRRGEADILIGTQIVAKGLDFPNVTLVGVVSADTALNVPDFRSGERAFQLLTQVAGRAGRGGRPGEVFVQTFSPDHASVLRAAEHDYLNFYAEEIETRQELSYPPFSHMANLVISDEDETAAAGRSQIVVETLRQAIETHDLPVTLLGPVTCPLSRLRNRYRWHIVARTPKKSTLLTALRAMLESLSASDRQGLSLDIDPLTML</sequence>
<dbReference type="EC" id="5.6.2.4" evidence="12"/>
<comment type="cofactor">
    <cofactor evidence="12">
        <name>Zn(2+)</name>
        <dbReference type="ChEBI" id="CHEBI:29105"/>
    </cofactor>
    <text evidence="12">Binds 2 zinc ions per subunit.</text>
</comment>
<dbReference type="GO" id="GO:1990077">
    <property type="term" value="C:primosome complex"/>
    <property type="evidence" value="ECO:0007669"/>
    <property type="project" value="UniProtKB-UniRule"/>
</dbReference>
<dbReference type="InterPro" id="IPR042115">
    <property type="entry name" value="PriA_3primeBD_sf"/>
</dbReference>
<keyword evidence="1 12" id="KW-0639">Primosome</keyword>
<dbReference type="FunCoup" id="A0A402CYF3">
    <property type="interactions" value="449"/>
</dbReference>